<dbReference type="Gene3D" id="3.20.20.140">
    <property type="entry name" value="Metal-dependent hydrolases"/>
    <property type="match status" value="1"/>
</dbReference>
<dbReference type="EC" id="3.5.4.3" evidence="3 7"/>
<evidence type="ECO:0000256" key="2">
    <source>
        <dbReference type="ARBA" id="ARBA00006745"/>
    </source>
</evidence>
<dbReference type="SUPFAM" id="SSF51338">
    <property type="entry name" value="Composite domain of metallo-dependent hydrolases"/>
    <property type="match status" value="1"/>
</dbReference>
<evidence type="ECO:0000259" key="9">
    <source>
        <dbReference type="Pfam" id="PF01979"/>
    </source>
</evidence>
<dbReference type="GO" id="GO:0008270">
    <property type="term" value="F:zinc ion binding"/>
    <property type="evidence" value="ECO:0007669"/>
    <property type="project" value="UniProtKB-UniRule"/>
</dbReference>
<keyword evidence="11" id="KW-1185">Reference proteome</keyword>
<evidence type="ECO:0000256" key="5">
    <source>
        <dbReference type="ARBA" id="ARBA00022801"/>
    </source>
</evidence>
<dbReference type="KEGG" id="hja:BST95_05125"/>
<dbReference type="GO" id="GO:0008892">
    <property type="term" value="F:guanine deaminase activity"/>
    <property type="evidence" value="ECO:0007669"/>
    <property type="project" value="UniProtKB-UniRule"/>
</dbReference>
<reference evidence="10 11" key="1">
    <citation type="submission" date="2018-01" db="EMBL/GenBank/DDBJ databases">
        <title>The draft genome sequence of Halioglobus japonicus S1-36.</title>
        <authorList>
            <person name="Du Z.-J."/>
            <person name="Shi M.-J."/>
        </authorList>
    </citation>
    <scope>NUCLEOTIDE SEQUENCE [LARGE SCALE GENOMIC DNA]</scope>
    <source>
        <strain evidence="10 11">S1-36</strain>
    </source>
</reference>
<keyword evidence="6 8" id="KW-0862">Zinc</keyword>
<keyword evidence="4 8" id="KW-0479">Metal-binding</keyword>
<evidence type="ECO:0000256" key="3">
    <source>
        <dbReference type="ARBA" id="ARBA00012781"/>
    </source>
</evidence>
<dbReference type="SUPFAM" id="SSF51556">
    <property type="entry name" value="Metallo-dependent hydrolases"/>
    <property type="match status" value="1"/>
</dbReference>
<sequence length="438" mass="48768">MTSHAYRARVLHFLHDPDLVPIEDSYEYIEDGLLVIEDGRVAALGSAQQLLPELGSEATITDYRDKLICPGFIDTHIHYPQKEMIASYGEQLLQWLETYTFPTETQFADEDYAAAVAERFLDELLRHGTTTAQVFGTVHAQSVDAFFAAAEQRDLRMICGKVLMDRNAPEELRDTPEEGYADSKRLIETWHGRGRLRYAVTPRFAPTSSPEQLALAGKLLTEHPGVHMHTHLSENLAEVAWVKELFPEAKHYLDSYDRAGLLGERSTFAHCIHLENDEWQRLADTNSAIAFCPASNLFLGSGLFKLQRAVHEGVKVGLGTDVGAGNTFSILETMADAYKTQQLDGNRMTPFKAFYLATLGGAHSIDCHQHIGNFAVGKEADFVVLDPAATPLMEYRSERCDSLLELLFVLAMLGDDRSILATYAAGACVHQRDNSETT</sequence>
<name>A0AAP8MD74_9GAMM</name>
<dbReference type="GO" id="GO:0006147">
    <property type="term" value="P:guanine catabolic process"/>
    <property type="evidence" value="ECO:0007669"/>
    <property type="project" value="UniProtKB-UniRule"/>
</dbReference>
<comment type="cofactor">
    <cofactor evidence="8">
        <name>Zn(2+)</name>
        <dbReference type="ChEBI" id="CHEBI:29105"/>
    </cofactor>
    <text evidence="8">Binds 1 zinc ion per subunit.</text>
</comment>
<dbReference type="AlphaFoldDB" id="A0AAP8MD74"/>
<evidence type="ECO:0000256" key="8">
    <source>
        <dbReference type="RuleBase" id="RU366009"/>
    </source>
</evidence>
<dbReference type="Pfam" id="PF01979">
    <property type="entry name" value="Amidohydro_1"/>
    <property type="match status" value="1"/>
</dbReference>
<dbReference type="InterPro" id="IPR014311">
    <property type="entry name" value="Guanine_deaminase"/>
</dbReference>
<dbReference type="FunFam" id="3.20.20.140:FF:000022">
    <property type="entry name" value="Guanine deaminase"/>
    <property type="match status" value="1"/>
</dbReference>
<dbReference type="NCBIfam" id="NF006679">
    <property type="entry name" value="PRK09228.1"/>
    <property type="match status" value="1"/>
</dbReference>
<evidence type="ECO:0000256" key="1">
    <source>
        <dbReference type="ARBA" id="ARBA00004984"/>
    </source>
</evidence>
<evidence type="ECO:0000313" key="11">
    <source>
        <dbReference type="Proteomes" id="UP000235162"/>
    </source>
</evidence>
<dbReference type="PANTHER" id="PTHR11271">
    <property type="entry name" value="GUANINE DEAMINASE"/>
    <property type="match status" value="1"/>
</dbReference>
<dbReference type="NCBIfam" id="TIGR02967">
    <property type="entry name" value="guan_deamin"/>
    <property type="match status" value="1"/>
</dbReference>
<protein>
    <recommendedName>
        <fullName evidence="3 7">Guanine deaminase</fullName>
        <shortName evidence="8">Guanase</shortName>
        <ecNumber evidence="3 7">3.5.4.3</ecNumber>
    </recommendedName>
    <alternativeName>
        <fullName evidence="8">Guanine aminohydrolase</fullName>
    </alternativeName>
</protein>
<dbReference type="EMBL" id="PKUR01000003">
    <property type="protein sequence ID" value="PLW85660.1"/>
    <property type="molecule type" value="Genomic_DNA"/>
</dbReference>
<dbReference type="Proteomes" id="UP000235162">
    <property type="component" value="Unassembled WGS sequence"/>
</dbReference>
<comment type="function">
    <text evidence="8">Catalyzes the hydrolytic deamination of guanine, producing xanthine and ammonia.</text>
</comment>
<dbReference type="InterPro" id="IPR011059">
    <property type="entry name" value="Metal-dep_hydrolase_composite"/>
</dbReference>
<dbReference type="GO" id="GO:0005829">
    <property type="term" value="C:cytosol"/>
    <property type="evidence" value="ECO:0007669"/>
    <property type="project" value="TreeGrafter"/>
</dbReference>
<dbReference type="InterPro" id="IPR051607">
    <property type="entry name" value="Metallo-dep_hydrolases"/>
</dbReference>
<feature type="domain" description="Amidohydrolase-related" evidence="9">
    <location>
        <begin position="68"/>
        <end position="426"/>
    </location>
</feature>
<evidence type="ECO:0000256" key="7">
    <source>
        <dbReference type="NCBIfam" id="TIGR02967"/>
    </source>
</evidence>
<keyword evidence="5 8" id="KW-0378">Hydrolase</keyword>
<comment type="pathway">
    <text evidence="1 8">Purine metabolism; guanine degradation; xanthine from guanine: step 1/1.</text>
</comment>
<dbReference type="CDD" id="cd01303">
    <property type="entry name" value="GDEase"/>
    <property type="match status" value="1"/>
</dbReference>
<dbReference type="InterPro" id="IPR006680">
    <property type="entry name" value="Amidohydro-rel"/>
</dbReference>
<dbReference type="PANTHER" id="PTHR11271:SF6">
    <property type="entry name" value="GUANINE DEAMINASE"/>
    <property type="match status" value="1"/>
</dbReference>
<gene>
    <name evidence="10" type="primary">guaD</name>
    <name evidence="10" type="ORF">C0029_13690</name>
</gene>
<dbReference type="Gene3D" id="2.30.40.10">
    <property type="entry name" value="Urease, subunit C, domain 1"/>
    <property type="match status" value="1"/>
</dbReference>
<evidence type="ECO:0000256" key="4">
    <source>
        <dbReference type="ARBA" id="ARBA00022723"/>
    </source>
</evidence>
<accession>A0AAP8MD74</accession>
<proteinExistence type="inferred from homology"/>
<comment type="similarity">
    <text evidence="2 8">Belongs to the metallo-dependent hydrolases superfamily. ATZ/TRZ family.</text>
</comment>
<evidence type="ECO:0000256" key="6">
    <source>
        <dbReference type="ARBA" id="ARBA00022833"/>
    </source>
</evidence>
<evidence type="ECO:0000313" key="10">
    <source>
        <dbReference type="EMBL" id="PLW85660.1"/>
    </source>
</evidence>
<comment type="catalytic activity">
    <reaction evidence="8">
        <text>guanine + H2O + H(+) = xanthine + NH4(+)</text>
        <dbReference type="Rhea" id="RHEA:14665"/>
        <dbReference type="ChEBI" id="CHEBI:15377"/>
        <dbReference type="ChEBI" id="CHEBI:15378"/>
        <dbReference type="ChEBI" id="CHEBI:16235"/>
        <dbReference type="ChEBI" id="CHEBI:17712"/>
        <dbReference type="ChEBI" id="CHEBI:28938"/>
        <dbReference type="EC" id="3.5.4.3"/>
    </reaction>
</comment>
<comment type="caution">
    <text evidence="10">The sequence shown here is derived from an EMBL/GenBank/DDBJ whole genome shotgun (WGS) entry which is preliminary data.</text>
</comment>
<dbReference type="RefSeq" id="WP_066055956.1">
    <property type="nucleotide sequence ID" value="NZ_BMYL01000003.1"/>
</dbReference>
<organism evidence="10 11">
    <name type="scientific">Halioglobus japonicus</name>
    <dbReference type="NCBI Taxonomy" id="930805"/>
    <lineage>
        <taxon>Bacteria</taxon>
        <taxon>Pseudomonadati</taxon>
        <taxon>Pseudomonadota</taxon>
        <taxon>Gammaproteobacteria</taxon>
        <taxon>Cellvibrionales</taxon>
        <taxon>Halieaceae</taxon>
        <taxon>Halioglobus</taxon>
    </lineage>
</organism>
<dbReference type="InterPro" id="IPR032466">
    <property type="entry name" value="Metal_Hydrolase"/>
</dbReference>